<organism evidence="1">
    <name type="scientific">marine metagenome</name>
    <dbReference type="NCBI Taxonomy" id="408172"/>
    <lineage>
        <taxon>unclassified sequences</taxon>
        <taxon>metagenomes</taxon>
        <taxon>ecological metagenomes</taxon>
    </lineage>
</organism>
<proteinExistence type="predicted"/>
<gene>
    <name evidence="1" type="ORF">METZ01_LOCUS344290</name>
</gene>
<dbReference type="AlphaFoldDB" id="A0A382R177"/>
<feature type="non-terminal residue" evidence="1">
    <location>
        <position position="326"/>
    </location>
</feature>
<reference evidence="1" key="1">
    <citation type="submission" date="2018-05" db="EMBL/GenBank/DDBJ databases">
        <authorList>
            <person name="Lanie J.A."/>
            <person name="Ng W.-L."/>
            <person name="Kazmierczak K.M."/>
            <person name="Andrzejewski T.M."/>
            <person name="Davidsen T.M."/>
            <person name="Wayne K.J."/>
            <person name="Tettelin H."/>
            <person name="Glass J.I."/>
            <person name="Rusch D."/>
            <person name="Podicherti R."/>
            <person name="Tsui H.-C.T."/>
            <person name="Winkler M.E."/>
        </authorList>
    </citation>
    <scope>NUCLEOTIDE SEQUENCE</scope>
</reference>
<dbReference type="EMBL" id="UINC01118362">
    <property type="protein sequence ID" value="SVC91436.1"/>
    <property type="molecule type" value="Genomic_DNA"/>
</dbReference>
<accession>A0A382R177</accession>
<name>A0A382R177_9ZZZZ</name>
<evidence type="ECO:0000313" key="1">
    <source>
        <dbReference type="EMBL" id="SVC91436.1"/>
    </source>
</evidence>
<protein>
    <submittedName>
        <fullName evidence="1">Uncharacterized protein</fullName>
    </submittedName>
</protein>
<sequence>MLLMEEDMNEPGGAGRDKVKRVIRKLRESDDIRDVYKYIVKKTVDVLFCDEKDAYLFDLMLKEEDWASVQELIELARGGPSITRSDITSFRDKLEALGWLDKKNTEEGYFFRIYLRYKTQVMLSRGDVRDEEDRVPSEAQRELEDWERFFGFEAIVDDSLIGGVNLDDHRRLERISRRLLGEKTKAPRGSLLKDLEKIRDKGLSKRKTLLLENIILADNIVRKYTSGQLEAQSKEIDKVIVQLEEKVILAMLFLVRDFGDDNSWKCVRDGSSQIRQVISRLALDPDPLGIVEERIARYIDGLHALAHQWPLEDISSNQQLDVILHS</sequence>